<dbReference type="STRING" id="563040.Saut_0588"/>
<dbReference type="HOGENOM" id="CLU_111074_1_0_7"/>
<dbReference type="GO" id="GO:0043165">
    <property type="term" value="P:Gram-negative-bacterium-type cell outer membrane assembly"/>
    <property type="evidence" value="ECO:0007669"/>
    <property type="project" value="InterPro"/>
</dbReference>
<evidence type="ECO:0008006" key="3">
    <source>
        <dbReference type="Google" id="ProtNLM"/>
    </source>
</evidence>
<keyword evidence="2" id="KW-1185">Reference proteome</keyword>
<protein>
    <recommendedName>
        <fullName evidence="3">Lipoprotein</fullName>
    </recommendedName>
</protein>
<dbReference type="RefSeq" id="WP_013326393.1">
    <property type="nucleotide sequence ID" value="NC_014506.1"/>
</dbReference>
<accession>E0UPP5</accession>
<sequence>MKTYPHFLKLFSLLMLIISISACGYKPSSKYARSVVGEKINTHVTISAVDPQNTVLIKDAVDSAIVEVFHASLTDRAHADSHLSFSLNPPSYSAIQYNTDGYIIAYRATIILKIIRESKNIKKDYTAKGTYDFSVVPNAVITDQERFDAIKFSAIKAISSFVAQISAEGSRL</sequence>
<dbReference type="InterPro" id="IPR007485">
    <property type="entry name" value="LPS_assembly_LptE"/>
</dbReference>
<dbReference type="KEGG" id="sua:Saut_0588"/>
<proteinExistence type="predicted"/>
<gene>
    <name evidence="1" type="ordered locus">Saut_0588</name>
</gene>
<name>E0UPP5_SULAO</name>
<dbReference type="Proteomes" id="UP000007803">
    <property type="component" value="Chromosome"/>
</dbReference>
<dbReference type="eggNOG" id="ENOG5032NRK">
    <property type="taxonomic scope" value="Bacteria"/>
</dbReference>
<reference evidence="2" key="1">
    <citation type="journal article" date="2010" name="Stand. Genomic Sci.">
        <title>Complete genome sequence of Sulfurimonas autotrophica type strain (OK10).</title>
        <authorList>
            <person name="Sikorski J."/>
            <person name="Munk C."/>
            <person name="Lapidus A."/>
            <person name="Djao O."/>
            <person name="Lucas S."/>
            <person name="Glavina Del Rio T."/>
            <person name="Nolan M."/>
            <person name="Tice H."/>
            <person name="Han C."/>
            <person name="Cheng J."/>
            <person name="Tapia R."/>
            <person name="Goodwin L."/>
            <person name="Pitluck S."/>
            <person name="Liolios K."/>
            <person name="Ivanova N."/>
            <person name="Mavromatis K."/>
            <person name="Mikhailova N."/>
            <person name="Pati A."/>
            <person name="Sims D."/>
            <person name="Meincke L."/>
            <person name="Brettin T."/>
            <person name="Detter J."/>
            <person name="Chen A."/>
            <person name="Palaniappan K."/>
            <person name="Land M."/>
            <person name="Hauser L."/>
            <person name="Chang Y."/>
            <person name="Jeffries C."/>
            <person name="Rohde M."/>
            <person name="Lang E."/>
            <person name="Spring S."/>
            <person name="Goker M."/>
            <person name="Woyke T."/>
            <person name="Bristow J."/>
            <person name="Eisen J."/>
            <person name="Markowitz V."/>
            <person name="Hugenholtz P."/>
            <person name="Kyrpides N."/>
            <person name="Klenk H."/>
        </authorList>
    </citation>
    <scope>NUCLEOTIDE SEQUENCE [LARGE SCALE GENOMIC DNA]</scope>
    <source>
        <strain evidence="2">ATCC BAA-671 / DSM 16294 / JCM 11897 / OK10</strain>
    </source>
</reference>
<organism evidence="1 2">
    <name type="scientific">Sulfurimonas autotrophica (strain ATCC BAA-671 / DSM 16294 / JCM 11897 / OK10)</name>
    <dbReference type="NCBI Taxonomy" id="563040"/>
    <lineage>
        <taxon>Bacteria</taxon>
        <taxon>Pseudomonadati</taxon>
        <taxon>Campylobacterota</taxon>
        <taxon>Epsilonproteobacteria</taxon>
        <taxon>Campylobacterales</taxon>
        <taxon>Sulfurimonadaceae</taxon>
        <taxon>Sulfurimonas</taxon>
    </lineage>
</organism>
<dbReference type="EMBL" id="CP002205">
    <property type="protein sequence ID" value="ADN08637.1"/>
    <property type="molecule type" value="Genomic_DNA"/>
</dbReference>
<evidence type="ECO:0000313" key="1">
    <source>
        <dbReference type="EMBL" id="ADN08637.1"/>
    </source>
</evidence>
<dbReference type="Pfam" id="PF04390">
    <property type="entry name" value="LptE"/>
    <property type="match status" value="1"/>
</dbReference>
<evidence type="ECO:0000313" key="2">
    <source>
        <dbReference type="Proteomes" id="UP000007803"/>
    </source>
</evidence>
<dbReference type="PROSITE" id="PS51257">
    <property type="entry name" value="PROKAR_LIPOPROTEIN"/>
    <property type="match status" value="1"/>
</dbReference>
<dbReference type="AlphaFoldDB" id="E0UPP5"/>
<dbReference type="GO" id="GO:0019867">
    <property type="term" value="C:outer membrane"/>
    <property type="evidence" value="ECO:0007669"/>
    <property type="project" value="InterPro"/>
</dbReference>